<comment type="caution">
    <text evidence="2">The sequence shown here is derived from an EMBL/GenBank/DDBJ whole genome shotgun (WGS) entry which is preliminary data.</text>
</comment>
<dbReference type="Proteomes" id="UP001479436">
    <property type="component" value="Unassembled WGS sequence"/>
</dbReference>
<reference evidence="2 3" key="1">
    <citation type="submission" date="2023-04" db="EMBL/GenBank/DDBJ databases">
        <title>Genome of Basidiobolus ranarum AG-B5.</title>
        <authorList>
            <person name="Stajich J.E."/>
            <person name="Carter-House D."/>
            <person name="Gryganskyi A."/>
        </authorList>
    </citation>
    <scope>NUCLEOTIDE SEQUENCE [LARGE SCALE GENOMIC DNA]</scope>
    <source>
        <strain evidence="2 3">AG-B5</strain>
    </source>
</reference>
<evidence type="ECO:0000256" key="1">
    <source>
        <dbReference type="SAM" id="MobiDB-lite"/>
    </source>
</evidence>
<evidence type="ECO:0000313" key="2">
    <source>
        <dbReference type="EMBL" id="KAK9729079.1"/>
    </source>
</evidence>
<proteinExistence type="predicted"/>
<name>A0ABR2WB11_9FUNG</name>
<protein>
    <submittedName>
        <fullName evidence="2">Uncharacterized protein</fullName>
    </submittedName>
</protein>
<dbReference type="EMBL" id="JASJQH010006885">
    <property type="protein sequence ID" value="KAK9729079.1"/>
    <property type="molecule type" value="Genomic_DNA"/>
</dbReference>
<organism evidence="2 3">
    <name type="scientific">Basidiobolus ranarum</name>
    <dbReference type="NCBI Taxonomy" id="34480"/>
    <lineage>
        <taxon>Eukaryota</taxon>
        <taxon>Fungi</taxon>
        <taxon>Fungi incertae sedis</taxon>
        <taxon>Zoopagomycota</taxon>
        <taxon>Entomophthoromycotina</taxon>
        <taxon>Basidiobolomycetes</taxon>
        <taxon>Basidiobolales</taxon>
        <taxon>Basidiobolaceae</taxon>
        <taxon>Basidiobolus</taxon>
    </lineage>
</organism>
<keyword evidence="3" id="KW-1185">Reference proteome</keyword>
<feature type="region of interest" description="Disordered" evidence="1">
    <location>
        <begin position="544"/>
        <end position="572"/>
    </location>
</feature>
<gene>
    <name evidence="2" type="ORF">K7432_000518</name>
</gene>
<accession>A0ABR2WB11</accession>
<evidence type="ECO:0000313" key="3">
    <source>
        <dbReference type="Proteomes" id="UP001479436"/>
    </source>
</evidence>
<sequence>MTTNEVPLKSAAIVNKLLALRPKLNAPQNETHKPITSLRVETSNVTKDVNKFRACDGYTCFYCREWAQLLQRKHFPSASRIRKESILAVAFAQPIPREEVNAFCTTLQQLTQATLSKDTNSDSSILSHVADSVNEWLQKTPSTFETLNRTFSPISFDTSPDNVPLADITNDPTHILNSVATDKFHLTLNEKDFPLLRSITQNIIASQTTPDCFHTRPDDISLADLELSRRSINDILEKVFKECVHDFEKVVDSLWQSTVIFLQEMKQYEEARVQAVGDGCVNRITQFNQKHQDTLVGFNEFWTAVVDNHKKRSKKLFSKTPSSDQVDASFYSFLDHLSTCCTLWYNEFLKSQIVAIRNLIERLSNTCHERINIAREHIRLADKESKVLEEKLNHIPVQLKAFSASVEAGLGRFEKASNKEFKRRIKRLESLSSSTRSWSISHLKTLMTSNDLATLLLPVLEVQMMDTEFCEVIAVENIMKKHESTIEEVTSRREHIWQDFVRGVSIGRYVLGSVLGKLFLREGLRQIEDRVAAHKEKWLLEQIDDEPSDPIENKKKAKKNKKSGPENTSPIDEKVPKFEVNFAQVVATSPVMNVPALVVDIDTETVSNASADSMPHTPIDIKTQINTEESIKTARATLALPEMTNGALTKTVTNTSRQDLDSLGQTDLINLVLALQEENTSLVRTLVVTKGEFTALSSQISTLTQTLHQQEECIKVKEQEFRKSISLKEAEMENACRYVAAMEQRIVLLEREHPINRHENSRPSTPTLVAEISRLAYQPSISNLRHEIDISDDEVYEFNQVSEQRAIQA</sequence>